<dbReference type="SUPFAM" id="SSF52087">
    <property type="entry name" value="CRAL/TRIO domain"/>
    <property type="match status" value="1"/>
</dbReference>
<dbReference type="InterPro" id="IPR052578">
    <property type="entry name" value="PI_Transfer_CRAL-TRIO"/>
</dbReference>
<dbReference type="Pfam" id="PF03765">
    <property type="entry name" value="CRAL_TRIO_N"/>
    <property type="match status" value="1"/>
</dbReference>
<dbReference type="InterPro" id="IPR001251">
    <property type="entry name" value="CRAL-TRIO_dom"/>
</dbReference>
<dbReference type="CDD" id="cd00170">
    <property type="entry name" value="SEC14"/>
    <property type="match status" value="1"/>
</dbReference>
<name>A0ABR2X0Q1_9FUNG</name>
<protein>
    <recommendedName>
        <fullName evidence="1">CRAL-TRIO domain-containing protein</fullName>
    </recommendedName>
</protein>
<evidence type="ECO:0000259" key="1">
    <source>
        <dbReference type="PROSITE" id="PS50191"/>
    </source>
</evidence>
<dbReference type="PROSITE" id="PS50191">
    <property type="entry name" value="CRAL_TRIO"/>
    <property type="match status" value="1"/>
</dbReference>
<evidence type="ECO:0000313" key="3">
    <source>
        <dbReference type="Proteomes" id="UP001479436"/>
    </source>
</evidence>
<gene>
    <name evidence="2" type="ORF">K7432_002930</name>
</gene>
<comment type="caution">
    <text evidence="2">The sequence shown here is derived from an EMBL/GenBank/DDBJ whole genome shotgun (WGS) entry which is preliminary data.</text>
</comment>
<dbReference type="PANTHER" id="PTHR45824:SF29">
    <property type="entry name" value="GH16843P"/>
    <property type="match status" value="1"/>
</dbReference>
<dbReference type="InterPro" id="IPR036273">
    <property type="entry name" value="CRAL/TRIO_N_dom_sf"/>
</dbReference>
<dbReference type="Gene3D" id="3.40.525.10">
    <property type="entry name" value="CRAL-TRIO lipid binding domain"/>
    <property type="match status" value="1"/>
</dbReference>
<dbReference type="InterPro" id="IPR036865">
    <property type="entry name" value="CRAL-TRIO_dom_sf"/>
</dbReference>
<dbReference type="Proteomes" id="UP001479436">
    <property type="component" value="Unassembled WGS sequence"/>
</dbReference>
<proteinExistence type="predicted"/>
<feature type="domain" description="CRAL-TRIO" evidence="1">
    <location>
        <begin position="99"/>
        <end position="257"/>
    </location>
</feature>
<keyword evidence="3" id="KW-1185">Reference proteome</keyword>
<dbReference type="SUPFAM" id="SSF46938">
    <property type="entry name" value="CRAL/TRIO N-terminal domain"/>
    <property type="match status" value="1"/>
</dbReference>
<accession>A0ABR2X0Q1</accession>
<dbReference type="SMART" id="SM00516">
    <property type="entry name" value="SEC14"/>
    <property type="match status" value="1"/>
</dbReference>
<evidence type="ECO:0000313" key="2">
    <source>
        <dbReference type="EMBL" id="KAK9767353.1"/>
    </source>
</evidence>
<dbReference type="Pfam" id="PF00650">
    <property type="entry name" value="CRAL_TRIO"/>
    <property type="match status" value="1"/>
</dbReference>
<reference evidence="2 3" key="1">
    <citation type="submission" date="2023-04" db="EMBL/GenBank/DDBJ databases">
        <title>Genome of Basidiobolus ranarum AG-B5.</title>
        <authorList>
            <person name="Stajich J.E."/>
            <person name="Carter-House D."/>
            <person name="Gryganskyi A."/>
        </authorList>
    </citation>
    <scope>NUCLEOTIDE SEQUENCE [LARGE SCALE GENOMIC DNA]</scope>
    <source>
        <strain evidence="2 3">AG-B5</strain>
    </source>
</reference>
<dbReference type="SMART" id="SM01100">
    <property type="entry name" value="CRAL_TRIO_N"/>
    <property type="match status" value="1"/>
</dbReference>
<sequence>MALSAPNTPIFTLPPTSQLSASATLSESQQKQLDEFRTKIPELISASPVPEEDKSFLTDACLLRYLRATKWILADAQKKIANTLTWRHTYQPHKIPPAEIEEESETGKSYINGFDREGRIILYLRPGRQNTKTYERQLRFTVFTLERALQLLPPGGEQVCLLIDYKGASMSKNPPLSQAAELLGILHAHYPERLGLAYLIDTPWYFSGFFKLVSPFIDPVTRNKINFGDRKKAELLEAKFDMDYIEKDVGGRFDFEYVHEVYWKALLEATQTSS</sequence>
<dbReference type="EMBL" id="JASJQH010000083">
    <property type="protein sequence ID" value="KAK9767353.1"/>
    <property type="molecule type" value="Genomic_DNA"/>
</dbReference>
<dbReference type="InterPro" id="IPR011074">
    <property type="entry name" value="CRAL/TRIO_N_dom"/>
</dbReference>
<organism evidence="2 3">
    <name type="scientific">Basidiobolus ranarum</name>
    <dbReference type="NCBI Taxonomy" id="34480"/>
    <lineage>
        <taxon>Eukaryota</taxon>
        <taxon>Fungi</taxon>
        <taxon>Fungi incertae sedis</taxon>
        <taxon>Zoopagomycota</taxon>
        <taxon>Entomophthoromycotina</taxon>
        <taxon>Basidiobolomycetes</taxon>
        <taxon>Basidiobolales</taxon>
        <taxon>Basidiobolaceae</taxon>
        <taxon>Basidiobolus</taxon>
    </lineage>
</organism>
<dbReference type="PANTHER" id="PTHR45824">
    <property type="entry name" value="GH16843P"/>
    <property type="match status" value="1"/>
</dbReference>